<reference evidence="3" key="1">
    <citation type="submission" date="2012-01" db="EMBL/GenBank/DDBJ databases">
        <authorList>
            <person name="Summers A.O."/>
            <person name="Wireman J."/>
            <person name="Sale K."/>
        </authorList>
    </citation>
    <scope>NUCLEOTIDE SEQUENCE</scope>
    <source>
        <strain evidence="3">J3-40</strain>
        <plasmid evidence="3">pJ340-69</plasmid>
    </source>
</reference>
<feature type="domain" description="MobA/VirD2-like nuclease" evidence="2">
    <location>
        <begin position="48"/>
        <end position="170"/>
    </location>
</feature>
<sequence length="533" mass="58139">MIPNITKGTRMQGLIAYLAGSGRANEHTDPHLVAGSPSIMAWHNDDELNATAAQAIARELDQAKNVLGIEVTGGHVWHCSLSLRAEEGDLTDQKWGEIAQDFMDEMGFTEASGRAPVQWVAIRHGHSKAGNDHIHIAASMVREDGTKWDSWKDFPRAQKVARDLEKKYGLEELSPTHSTRGLRPGEREASERRGATEPERRSLERKVRACATSAKDEAEFVRRIRQTGALIRPRYASGRDDVVVGYSVAERPPKGGRPVWFGGGHLAKDLALPKLRGEWQDTPLSAGEAVAEWGAAARGRRPVTVGREAHEPDPQHWERYSNEVAQLRETLRSVPLDDHATWAHVARETAGAFAAWSTATETVPGPLAAAATELSKTAQLRRYPVKPVKTVGPSARGASLLLMTATTGSGTAAQAIMLRQLLNVSKAIHDMHQANNDLRRSRQINAMVRTQLVTVANALPPVPTEQPVTAGGREAVNVTPASAVDAELAETVRRAREGLAPMNKPGSVLPPKYERSRTPTTTRTGNDRPDIER</sequence>
<dbReference type="Pfam" id="PF03432">
    <property type="entry name" value="Relaxase"/>
    <property type="match status" value="1"/>
</dbReference>
<dbReference type="AlphaFoldDB" id="I3W157"/>
<evidence type="ECO:0000313" key="3">
    <source>
        <dbReference type="EMBL" id="AFK89334.1"/>
    </source>
</evidence>
<name>I3W157_9MICC</name>
<feature type="compositionally biased region" description="Basic and acidic residues" evidence="1">
    <location>
        <begin position="183"/>
        <end position="205"/>
    </location>
</feature>
<dbReference type="RefSeq" id="WP_015061957.1">
    <property type="nucleotide sequence ID" value="NC_019330.1"/>
</dbReference>
<keyword evidence="3" id="KW-0614">Plasmid</keyword>
<accession>I3W157</accession>
<evidence type="ECO:0000256" key="1">
    <source>
        <dbReference type="SAM" id="MobiDB-lite"/>
    </source>
</evidence>
<organism evidence="3">
    <name type="scientific">Arthrobacter sp. J3.40</name>
    <dbReference type="NCBI Taxonomy" id="347209"/>
    <lineage>
        <taxon>Bacteria</taxon>
        <taxon>Bacillati</taxon>
        <taxon>Actinomycetota</taxon>
        <taxon>Actinomycetes</taxon>
        <taxon>Micrococcales</taxon>
        <taxon>Micrococcaceae</taxon>
        <taxon>Arthrobacter</taxon>
    </lineage>
</organism>
<geneLocation type="plasmid" evidence="3">
    <name>pJ340-69</name>
</geneLocation>
<protein>
    <submittedName>
        <fullName evidence="3">Relaxase/mobilization nuclease family protein</fullName>
    </submittedName>
</protein>
<evidence type="ECO:0000259" key="2">
    <source>
        <dbReference type="Pfam" id="PF03432"/>
    </source>
</evidence>
<dbReference type="InterPro" id="IPR005094">
    <property type="entry name" value="Endonuclease_MobA/VirD2"/>
</dbReference>
<feature type="region of interest" description="Disordered" evidence="1">
    <location>
        <begin position="495"/>
        <end position="533"/>
    </location>
</feature>
<feature type="region of interest" description="Disordered" evidence="1">
    <location>
        <begin position="168"/>
        <end position="205"/>
    </location>
</feature>
<dbReference type="EMBL" id="JQ418528">
    <property type="protein sequence ID" value="AFK89334.1"/>
    <property type="molecule type" value="Genomic_DNA"/>
</dbReference>
<proteinExistence type="predicted"/>